<sequence>MRTVLVALAAFVLMEPLTAFAHRYVMHGVGIALHRSHHRRVRPGESPQRWEANDAFPLAFATVVMIGFAIGFNVAGFEVLVPIGVGITLYGTAYALVHDVYVHRRLGWFGDRTLPGLERLARAHREHHARNAAPYGMLVPVRARSGSRPSHDPADA</sequence>
<evidence type="ECO:0000256" key="4">
    <source>
        <dbReference type="SAM" id="Phobius"/>
    </source>
</evidence>
<protein>
    <submittedName>
        <fullName evidence="6">Unannotated protein</fullName>
    </submittedName>
</protein>
<feature type="transmembrane region" description="Helical" evidence="4">
    <location>
        <begin position="79"/>
        <end position="97"/>
    </location>
</feature>
<dbReference type="Pfam" id="PF04116">
    <property type="entry name" value="FA_hydroxylase"/>
    <property type="match status" value="1"/>
</dbReference>
<dbReference type="GO" id="GO:0005506">
    <property type="term" value="F:iron ion binding"/>
    <property type="evidence" value="ECO:0007669"/>
    <property type="project" value="InterPro"/>
</dbReference>
<organism evidence="6">
    <name type="scientific">freshwater metagenome</name>
    <dbReference type="NCBI Taxonomy" id="449393"/>
    <lineage>
        <taxon>unclassified sequences</taxon>
        <taxon>metagenomes</taxon>
        <taxon>ecological metagenomes</taxon>
    </lineage>
</organism>
<keyword evidence="4" id="KW-1133">Transmembrane helix</keyword>
<accession>A0A6J6C846</accession>
<dbReference type="EMBL" id="CAEZSR010000018">
    <property type="protein sequence ID" value="CAB4547482.1"/>
    <property type="molecule type" value="Genomic_DNA"/>
</dbReference>
<dbReference type="PANTHER" id="PTHR31899:SF9">
    <property type="entry name" value="BETA-CAROTENE 3-HYDROXYLASE 1, CHLOROPLASTIC"/>
    <property type="match status" value="1"/>
</dbReference>
<reference evidence="6" key="1">
    <citation type="submission" date="2020-05" db="EMBL/GenBank/DDBJ databases">
        <authorList>
            <person name="Chiriac C."/>
            <person name="Salcher M."/>
            <person name="Ghai R."/>
            <person name="Kavagutti S V."/>
        </authorList>
    </citation>
    <scope>NUCLEOTIDE SEQUENCE</scope>
</reference>
<dbReference type="AlphaFoldDB" id="A0A6J6C846"/>
<dbReference type="GO" id="GO:0010291">
    <property type="term" value="F:beta-carotene 3-hydroxylase activity"/>
    <property type="evidence" value="ECO:0007669"/>
    <property type="project" value="TreeGrafter"/>
</dbReference>
<gene>
    <name evidence="6" type="ORF">UFOPK1493_00788</name>
</gene>
<dbReference type="InterPro" id="IPR006694">
    <property type="entry name" value="Fatty_acid_hydroxylase"/>
</dbReference>
<proteinExistence type="inferred from homology"/>
<comment type="similarity">
    <text evidence="1">Belongs to the sterol desaturase family.</text>
</comment>
<dbReference type="InterPro" id="IPR045019">
    <property type="entry name" value="BETA-OHASE-like"/>
</dbReference>
<evidence type="ECO:0000256" key="2">
    <source>
        <dbReference type="ARBA" id="ARBA00022746"/>
    </source>
</evidence>
<keyword evidence="4" id="KW-0472">Membrane</keyword>
<dbReference type="PANTHER" id="PTHR31899">
    <property type="entry name" value="BETA-CAROTENE 3-HYDROXYLASE 1, CHLOROPLASTIC"/>
    <property type="match status" value="1"/>
</dbReference>
<evidence type="ECO:0000313" key="6">
    <source>
        <dbReference type="EMBL" id="CAB4547482.1"/>
    </source>
</evidence>
<dbReference type="GO" id="GO:0016123">
    <property type="term" value="P:xanthophyll biosynthetic process"/>
    <property type="evidence" value="ECO:0007669"/>
    <property type="project" value="TreeGrafter"/>
</dbReference>
<dbReference type="GO" id="GO:0016119">
    <property type="term" value="P:carotene metabolic process"/>
    <property type="evidence" value="ECO:0007669"/>
    <property type="project" value="TreeGrafter"/>
</dbReference>
<keyword evidence="3" id="KW-0560">Oxidoreductase</keyword>
<feature type="domain" description="Fatty acid hydroxylase" evidence="5">
    <location>
        <begin position="8"/>
        <end position="139"/>
    </location>
</feature>
<evidence type="ECO:0000256" key="3">
    <source>
        <dbReference type="ARBA" id="ARBA00023002"/>
    </source>
</evidence>
<feature type="transmembrane region" description="Helical" evidence="4">
    <location>
        <begin position="55"/>
        <end position="72"/>
    </location>
</feature>
<evidence type="ECO:0000256" key="1">
    <source>
        <dbReference type="ARBA" id="ARBA00009324"/>
    </source>
</evidence>
<dbReference type="GO" id="GO:0009507">
    <property type="term" value="C:chloroplast"/>
    <property type="evidence" value="ECO:0007669"/>
    <property type="project" value="TreeGrafter"/>
</dbReference>
<keyword evidence="4" id="KW-0812">Transmembrane</keyword>
<name>A0A6J6C846_9ZZZZ</name>
<evidence type="ECO:0000259" key="5">
    <source>
        <dbReference type="Pfam" id="PF04116"/>
    </source>
</evidence>
<keyword evidence="2" id="KW-0125">Carotenoid biosynthesis</keyword>